<keyword evidence="1" id="KW-0175">Coiled coil</keyword>
<protein>
    <submittedName>
        <fullName evidence="2">Uncharacterized protein</fullName>
    </submittedName>
</protein>
<organism evidence="2 3">
    <name type="scientific">Larinioides sclopetarius</name>
    <dbReference type="NCBI Taxonomy" id="280406"/>
    <lineage>
        <taxon>Eukaryota</taxon>
        <taxon>Metazoa</taxon>
        <taxon>Ecdysozoa</taxon>
        <taxon>Arthropoda</taxon>
        <taxon>Chelicerata</taxon>
        <taxon>Arachnida</taxon>
        <taxon>Araneae</taxon>
        <taxon>Araneomorphae</taxon>
        <taxon>Entelegynae</taxon>
        <taxon>Araneoidea</taxon>
        <taxon>Araneidae</taxon>
        <taxon>Larinioides</taxon>
    </lineage>
</organism>
<dbReference type="Proteomes" id="UP001497382">
    <property type="component" value="Unassembled WGS sequence"/>
</dbReference>
<feature type="non-terminal residue" evidence="2">
    <location>
        <position position="1"/>
    </location>
</feature>
<evidence type="ECO:0000256" key="1">
    <source>
        <dbReference type="SAM" id="Coils"/>
    </source>
</evidence>
<proteinExistence type="predicted"/>
<sequence>RKLLSLAKSHNEISRKKIQELRRRNRSLVKKVLTLEEIIRKMKKKALISDSAGSVLKFGTNWLRKGIVS</sequence>
<comment type="caution">
    <text evidence="2">The sequence shown here is derived from an EMBL/GenBank/DDBJ whole genome shotgun (WGS) entry which is preliminary data.</text>
</comment>
<dbReference type="AlphaFoldDB" id="A0AAV2A8E1"/>
<name>A0AAV2A8E1_9ARAC</name>
<feature type="coiled-coil region" evidence="1">
    <location>
        <begin position="11"/>
        <end position="38"/>
    </location>
</feature>
<dbReference type="EMBL" id="CAXIEN010000130">
    <property type="protein sequence ID" value="CAL1280280.1"/>
    <property type="molecule type" value="Genomic_DNA"/>
</dbReference>
<evidence type="ECO:0000313" key="3">
    <source>
        <dbReference type="Proteomes" id="UP001497382"/>
    </source>
</evidence>
<evidence type="ECO:0000313" key="2">
    <source>
        <dbReference type="EMBL" id="CAL1280280.1"/>
    </source>
</evidence>
<reference evidence="2 3" key="1">
    <citation type="submission" date="2024-04" db="EMBL/GenBank/DDBJ databases">
        <authorList>
            <person name="Rising A."/>
            <person name="Reimegard J."/>
            <person name="Sonavane S."/>
            <person name="Akerstrom W."/>
            <person name="Nylinder S."/>
            <person name="Hedman E."/>
            <person name="Kallberg Y."/>
        </authorList>
    </citation>
    <scope>NUCLEOTIDE SEQUENCE [LARGE SCALE GENOMIC DNA]</scope>
</reference>
<keyword evidence="3" id="KW-1185">Reference proteome</keyword>
<gene>
    <name evidence="2" type="ORF">LARSCL_LOCUS10872</name>
</gene>
<accession>A0AAV2A8E1</accession>